<keyword evidence="3" id="KW-1185">Reference proteome</keyword>
<keyword evidence="1" id="KW-0812">Transmembrane</keyword>
<keyword evidence="1" id="KW-0472">Membrane</keyword>
<dbReference type="Proteomes" id="UP000018550">
    <property type="component" value="Chromosome"/>
</dbReference>
<proteinExistence type="predicted"/>
<feature type="transmembrane region" description="Helical" evidence="1">
    <location>
        <begin position="6"/>
        <end position="26"/>
    </location>
</feature>
<dbReference type="PATRIC" id="fig|1276258.3.peg.219"/>
<protein>
    <recommendedName>
        <fullName evidence="4">Transmembrane protein</fullName>
    </recommendedName>
</protein>
<reference evidence="2 3" key="1">
    <citation type="journal article" date="2014" name="Genome Announc.">
        <title>Complete Genome Sequence of Spiroplasma apis B31T (ATCC 33834), a Bacterium Associated with May Disease of Honeybees (Apis mellifera).</title>
        <authorList>
            <person name="Ku C."/>
            <person name="Lo W.S."/>
            <person name="Chen L.L."/>
            <person name="Kuo C.H."/>
        </authorList>
    </citation>
    <scope>NUCLEOTIDE SEQUENCE [LARGE SCALE GENOMIC DNA]</scope>
    <source>
        <strain evidence="2">B31</strain>
    </source>
</reference>
<accession>V5RJ05</accession>
<name>V5RJ05_SPIAP</name>
<sequence>MFNLSSLKWWVILIIILCVVILYFVIPWKKLSKKNKQKNNLINKPKNKKIKYKNDNYKPMFGIYNWFGKKEALRLKSLIYVAEVKDCCKLCQPFENQVLSLEKYDKKYITMSEAISKGYHHVGCKHKDINYFQGDTIIPKKKYTTEEQNNYHKIILHMYKLENEIRNIKYKIDNDKNTKKRESQLLEAENNYLKYCKENSLVVNKKRLNPSIKDIEKFTNNLQE</sequence>
<gene>
    <name evidence="2" type="ORF">SAPIS_v1c02250</name>
</gene>
<dbReference type="GO" id="GO:0005198">
    <property type="term" value="F:structural molecule activity"/>
    <property type="evidence" value="ECO:0007669"/>
    <property type="project" value="InterPro"/>
</dbReference>
<dbReference type="HOGENOM" id="CLU_1229248_0_0_14"/>
<dbReference type="EMBL" id="CP006682">
    <property type="protein sequence ID" value="AHB36071.1"/>
    <property type="molecule type" value="Genomic_DNA"/>
</dbReference>
<organism evidence="2 3">
    <name type="scientific">Spiroplasma apis B31</name>
    <dbReference type="NCBI Taxonomy" id="1276258"/>
    <lineage>
        <taxon>Bacteria</taxon>
        <taxon>Bacillati</taxon>
        <taxon>Mycoplasmatota</taxon>
        <taxon>Mollicutes</taxon>
        <taxon>Entomoplasmatales</taxon>
        <taxon>Spiroplasmataceae</taxon>
        <taxon>Spiroplasma</taxon>
    </lineage>
</organism>
<evidence type="ECO:0000313" key="2">
    <source>
        <dbReference type="EMBL" id="AHB36071.1"/>
    </source>
</evidence>
<dbReference type="InterPro" id="IPR009319">
    <property type="entry name" value="Phage_A118_VSP1"/>
</dbReference>
<dbReference type="OrthoDB" id="389145at2"/>
<dbReference type="Pfam" id="PF06152">
    <property type="entry name" value="Phage_min_cap2"/>
    <property type="match status" value="1"/>
</dbReference>
<dbReference type="RefSeq" id="WP_023789005.1">
    <property type="nucleotide sequence ID" value="NC_022998.1"/>
</dbReference>
<dbReference type="STRING" id="1276258.SAPIS_v1c02250"/>
<dbReference type="AlphaFoldDB" id="V5RJ05"/>
<evidence type="ECO:0000313" key="3">
    <source>
        <dbReference type="Proteomes" id="UP000018550"/>
    </source>
</evidence>
<evidence type="ECO:0000256" key="1">
    <source>
        <dbReference type="SAM" id="Phobius"/>
    </source>
</evidence>
<dbReference type="KEGG" id="sapi:SAPIS_v1c02250"/>
<keyword evidence="1" id="KW-1133">Transmembrane helix</keyword>
<evidence type="ECO:0008006" key="4">
    <source>
        <dbReference type="Google" id="ProtNLM"/>
    </source>
</evidence>